<dbReference type="OrthoDB" id="5219815at2759"/>
<evidence type="ECO:0000313" key="3">
    <source>
        <dbReference type="Proteomes" id="UP000078559"/>
    </source>
</evidence>
<evidence type="ECO:0000313" key="2">
    <source>
        <dbReference type="EMBL" id="KUI70747.1"/>
    </source>
</evidence>
<feature type="compositionally biased region" description="Basic and acidic residues" evidence="1">
    <location>
        <begin position="9"/>
        <end position="19"/>
    </location>
</feature>
<feature type="compositionally biased region" description="Polar residues" evidence="1">
    <location>
        <begin position="20"/>
        <end position="36"/>
    </location>
</feature>
<feature type="region of interest" description="Disordered" evidence="1">
    <location>
        <begin position="1"/>
        <end position="101"/>
    </location>
</feature>
<feature type="compositionally biased region" description="Polar residues" evidence="1">
    <location>
        <begin position="66"/>
        <end position="101"/>
    </location>
</feature>
<dbReference type="Proteomes" id="UP000078559">
    <property type="component" value="Chromosome 6"/>
</dbReference>
<name>A0A194W395_CYTMA</name>
<sequence>MSRSQKYAVDVHNEKDQREASINSLASRSTNMSRPVSASSTGSDTDSSSDSVWSTQRNQGADPKTKINSKGQVVTVYNHQQGNTTNEPTPSYNSAQSYGRR</sequence>
<reference evidence="2" key="1">
    <citation type="submission" date="2014-12" db="EMBL/GenBank/DDBJ databases">
        <title>Genome Sequence of Valsa Canker Pathogens Uncovers a Specific Adaption of Colonization on Woody Bark.</title>
        <authorList>
            <person name="Yin Z."/>
            <person name="Liu H."/>
            <person name="Gao X."/>
            <person name="Li Z."/>
            <person name="Song N."/>
            <person name="Ke X."/>
            <person name="Dai Q."/>
            <person name="Wu Y."/>
            <person name="Sun Y."/>
            <person name="Xu J.-R."/>
            <person name="Kang Z.K."/>
            <person name="Wang L."/>
            <person name="Huang L."/>
        </authorList>
    </citation>
    <scope>NUCLEOTIDE SEQUENCE [LARGE SCALE GENOMIC DNA]</scope>
    <source>
        <strain evidence="2">03-8</strain>
    </source>
</reference>
<gene>
    <name evidence="2" type="ORF">VM1G_05671</name>
</gene>
<organism evidence="2 3">
    <name type="scientific">Cytospora mali</name>
    <name type="common">Apple Valsa canker fungus</name>
    <name type="synonym">Valsa mali</name>
    <dbReference type="NCBI Taxonomy" id="578113"/>
    <lineage>
        <taxon>Eukaryota</taxon>
        <taxon>Fungi</taxon>
        <taxon>Dikarya</taxon>
        <taxon>Ascomycota</taxon>
        <taxon>Pezizomycotina</taxon>
        <taxon>Sordariomycetes</taxon>
        <taxon>Sordariomycetidae</taxon>
        <taxon>Diaporthales</taxon>
        <taxon>Cytosporaceae</taxon>
        <taxon>Cytospora</taxon>
    </lineage>
</organism>
<dbReference type="EMBL" id="CM003103">
    <property type="protein sequence ID" value="KUI70747.1"/>
    <property type="molecule type" value="Genomic_DNA"/>
</dbReference>
<feature type="compositionally biased region" description="Low complexity" evidence="1">
    <location>
        <begin position="37"/>
        <end position="55"/>
    </location>
</feature>
<proteinExistence type="predicted"/>
<accession>A0A194W395</accession>
<protein>
    <submittedName>
        <fullName evidence="2">Uncharacterized protein</fullName>
    </submittedName>
</protein>
<dbReference type="AlphaFoldDB" id="A0A194W395"/>
<keyword evidence="3" id="KW-1185">Reference proteome</keyword>
<evidence type="ECO:0000256" key="1">
    <source>
        <dbReference type="SAM" id="MobiDB-lite"/>
    </source>
</evidence>